<keyword evidence="1" id="KW-0805">Transcription regulation</keyword>
<dbReference type="GO" id="GO:0003677">
    <property type="term" value="F:DNA binding"/>
    <property type="evidence" value="ECO:0007669"/>
    <property type="project" value="UniProtKB-KW"/>
</dbReference>
<keyword evidence="2" id="KW-0238">DNA-binding</keyword>
<dbReference type="SMART" id="SM00347">
    <property type="entry name" value="HTH_MARR"/>
    <property type="match status" value="1"/>
</dbReference>
<reference evidence="5 6" key="1">
    <citation type="submission" date="2020-07" db="EMBL/GenBank/DDBJ databases">
        <authorList>
            <person name="Hilgarth M."/>
            <person name="Werum V."/>
            <person name="Vogel R.F."/>
        </authorList>
    </citation>
    <scope>NUCLEOTIDE SEQUENCE [LARGE SCALE GENOMIC DNA]</scope>
    <source>
        <strain evidence="5 6">DSM 28961</strain>
    </source>
</reference>
<dbReference type="SMART" id="SM00418">
    <property type="entry name" value="HTH_ARSR"/>
    <property type="match status" value="1"/>
</dbReference>
<keyword evidence="6" id="KW-1185">Reference proteome</keyword>
<dbReference type="EMBL" id="JACBNY010000003">
    <property type="protein sequence ID" value="MBA0016194.1"/>
    <property type="molecule type" value="Genomic_DNA"/>
</dbReference>
<protein>
    <submittedName>
        <fullName evidence="5">MarR family transcriptional regulator</fullName>
    </submittedName>
</protein>
<sequence length="142" mass="16467">MEKGEIALTLVNKSKLLYQLKLANQELVSRFEKSTGFSITRYEMLLFINAQGPCSQTQLQHELGIDRAAVTRHLKRLQDLSYVTRKRNDLNNREVYVQITDLAQKELANCEQHHESLEKDLYFGLSDEEEAQLLTLLNKITK</sequence>
<dbReference type="PRINTS" id="PR00598">
    <property type="entry name" value="HTHMARR"/>
</dbReference>
<dbReference type="Gene3D" id="1.10.10.10">
    <property type="entry name" value="Winged helix-like DNA-binding domain superfamily/Winged helix DNA-binding domain"/>
    <property type="match status" value="1"/>
</dbReference>
<gene>
    <name evidence="5" type="ORF">HZR21_03370</name>
</gene>
<keyword evidence="3" id="KW-0804">Transcription</keyword>
<dbReference type="PROSITE" id="PS50995">
    <property type="entry name" value="HTH_MARR_2"/>
    <property type="match status" value="1"/>
</dbReference>
<dbReference type="SUPFAM" id="SSF46785">
    <property type="entry name" value="Winged helix' DNA-binding domain"/>
    <property type="match status" value="1"/>
</dbReference>
<dbReference type="PANTHER" id="PTHR42756:SF1">
    <property type="entry name" value="TRANSCRIPTIONAL REPRESSOR OF EMRAB OPERON"/>
    <property type="match status" value="1"/>
</dbReference>
<dbReference type="Proteomes" id="UP000530186">
    <property type="component" value="Unassembled WGS sequence"/>
</dbReference>
<evidence type="ECO:0000259" key="4">
    <source>
        <dbReference type="PROSITE" id="PS50995"/>
    </source>
</evidence>
<evidence type="ECO:0000256" key="1">
    <source>
        <dbReference type="ARBA" id="ARBA00023015"/>
    </source>
</evidence>
<dbReference type="InterPro" id="IPR011991">
    <property type="entry name" value="ArsR-like_HTH"/>
</dbReference>
<dbReference type="InterPro" id="IPR036390">
    <property type="entry name" value="WH_DNA-bd_sf"/>
</dbReference>
<dbReference type="Pfam" id="PF01047">
    <property type="entry name" value="MarR"/>
    <property type="match status" value="1"/>
</dbReference>
<dbReference type="CDD" id="cd00090">
    <property type="entry name" value="HTH_ARSR"/>
    <property type="match status" value="1"/>
</dbReference>
<dbReference type="GO" id="GO:0003700">
    <property type="term" value="F:DNA-binding transcription factor activity"/>
    <property type="evidence" value="ECO:0007669"/>
    <property type="project" value="InterPro"/>
</dbReference>
<evidence type="ECO:0000256" key="2">
    <source>
        <dbReference type="ARBA" id="ARBA00023125"/>
    </source>
</evidence>
<organism evidence="5 6">
    <name type="scientific">Pseudolactococcus laudensis</name>
    <dbReference type="NCBI Taxonomy" id="1494461"/>
    <lineage>
        <taxon>Bacteria</taxon>
        <taxon>Bacillati</taxon>
        <taxon>Bacillota</taxon>
        <taxon>Bacilli</taxon>
        <taxon>Lactobacillales</taxon>
        <taxon>Streptococcaceae</taxon>
        <taxon>Pseudolactococcus</taxon>
    </lineage>
</organism>
<feature type="domain" description="HTH marR-type" evidence="4">
    <location>
        <begin position="13"/>
        <end position="142"/>
    </location>
</feature>
<dbReference type="InterPro" id="IPR000835">
    <property type="entry name" value="HTH_MarR-typ"/>
</dbReference>
<dbReference type="InterPro" id="IPR036388">
    <property type="entry name" value="WH-like_DNA-bd_sf"/>
</dbReference>
<comment type="caution">
    <text evidence="5">The sequence shown here is derived from an EMBL/GenBank/DDBJ whole genome shotgun (WGS) entry which is preliminary data.</text>
</comment>
<dbReference type="InterPro" id="IPR001845">
    <property type="entry name" value="HTH_ArsR_DNA-bd_dom"/>
</dbReference>
<evidence type="ECO:0000256" key="3">
    <source>
        <dbReference type="ARBA" id="ARBA00023163"/>
    </source>
</evidence>
<accession>A0A7V8N073</accession>
<evidence type="ECO:0000313" key="6">
    <source>
        <dbReference type="Proteomes" id="UP000530186"/>
    </source>
</evidence>
<dbReference type="AlphaFoldDB" id="A0A7V8N073"/>
<evidence type="ECO:0000313" key="5">
    <source>
        <dbReference type="EMBL" id="MBA0016194.1"/>
    </source>
</evidence>
<dbReference type="PANTHER" id="PTHR42756">
    <property type="entry name" value="TRANSCRIPTIONAL REGULATOR, MARR"/>
    <property type="match status" value="1"/>
</dbReference>
<name>A0A7V8N073_9LACT</name>
<proteinExistence type="predicted"/>